<dbReference type="KEGG" id="paa:Paes_1567"/>
<organism evidence="3 4">
    <name type="scientific">Prosthecochloris aestuarii (strain DSM 271 / SK 413)</name>
    <dbReference type="NCBI Taxonomy" id="290512"/>
    <lineage>
        <taxon>Bacteria</taxon>
        <taxon>Pseudomonadati</taxon>
        <taxon>Chlorobiota</taxon>
        <taxon>Chlorobiia</taxon>
        <taxon>Chlorobiales</taxon>
        <taxon>Chlorobiaceae</taxon>
        <taxon>Prosthecochloris</taxon>
    </lineage>
</organism>
<name>B4S9B5_PROA2</name>
<dbReference type="EMBL" id="CP001108">
    <property type="protein sequence ID" value="ACF46585.1"/>
    <property type="molecule type" value="Genomic_DNA"/>
</dbReference>
<dbReference type="eggNOG" id="ENOG50345P8">
    <property type="taxonomic scope" value="Bacteria"/>
</dbReference>
<proteinExistence type="predicted"/>
<gene>
    <name evidence="3" type="ordered locus">Paes_1567</name>
</gene>
<feature type="region of interest" description="Disordered" evidence="1">
    <location>
        <begin position="1"/>
        <end position="21"/>
    </location>
</feature>
<keyword evidence="2" id="KW-1133">Transmembrane helix</keyword>
<dbReference type="AlphaFoldDB" id="B4S9B5"/>
<keyword evidence="4" id="KW-1185">Reference proteome</keyword>
<dbReference type="STRING" id="290512.Paes_1567"/>
<keyword evidence="2" id="KW-0472">Membrane</keyword>
<evidence type="ECO:0000256" key="2">
    <source>
        <dbReference type="SAM" id="Phobius"/>
    </source>
</evidence>
<dbReference type="HOGENOM" id="CLU_144656_0_0_10"/>
<evidence type="ECO:0000313" key="4">
    <source>
        <dbReference type="Proteomes" id="UP000002725"/>
    </source>
</evidence>
<evidence type="ECO:0000313" key="3">
    <source>
        <dbReference type="EMBL" id="ACF46585.1"/>
    </source>
</evidence>
<protein>
    <submittedName>
        <fullName evidence="3">Uncharacterized protein</fullName>
    </submittedName>
</protein>
<keyword evidence="2" id="KW-0812">Transmembrane</keyword>
<dbReference type="Proteomes" id="UP000002725">
    <property type="component" value="Chromosome"/>
</dbReference>
<feature type="transmembrane region" description="Helical" evidence="2">
    <location>
        <begin position="35"/>
        <end position="55"/>
    </location>
</feature>
<sequence length="169" mass="18793">MKPDRNCNTSGFYGPSKQMSDTKPPALTFANWLKALFLSPGTMFSAGYLVLFLITNSYLDNTIKKNVSETFNRSTGHTWQLSVASIRSGYTLNSITMKQLSFIPSKRQFPPSAPLEPILIKELQVPCTHLCTLFFNRKQAAQSIRVISAHLLKLNPQLTQANSGDAPPQ</sequence>
<dbReference type="RefSeq" id="WP_012506118.1">
    <property type="nucleotide sequence ID" value="NC_011059.1"/>
</dbReference>
<accession>B4S9B5</accession>
<reference evidence="3" key="1">
    <citation type="submission" date="2008-06" db="EMBL/GenBank/DDBJ databases">
        <title>Complete sequence of chromosome of Prosthecochloris aestuarii DSM 271.</title>
        <authorList>
            <consortium name="US DOE Joint Genome Institute"/>
            <person name="Lucas S."/>
            <person name="Copeland A."/>
            <person name="Lapidus A."/>
            <person name="Glavina del Rio T."/>
            <person name="Dalin E."/>
            <person name="Tice H."/>
            <person name="Bruce D."/>
            <person name="Goodwin L."/>
            <person name="Pitluck S."/>
            <person name="Schmutz J."/>
            <person name="Larimer F."/>
            <person name="Land M."/>
            <person name="Hauser L."/>
            <person name="Kyrpides N."/>
            <person name="Anderson I."/>
            <person name="Liu Z."/>
            <person name="Li T."/>
            <person name="Zhao F."/>
            <person name="Overmann J."/>
            <person name="Bryant D.A."/>
            <person name="Richardson P."/>
        </authorList>
    </citation>
    <scope>NUCLEOTIDE SEQUENCE [LARGE SCALE GENOMIC DNA]</scope>
    <source>
        <strain evidence="3">DSM 271</strain>
    </source>
</reference>
<evidence type="ECO:0000256" key="1">
    <source>
        <dbReference type="SAM" id="MobiDB-lite"/>
    </source>
</evidence>